<evidence type="ECO:0000256" key="1">
    <source>
        <dbReference type="SAM" id="MobiDB-lite"/>
    </source>
</evidence>
<dbReference type="RefSeq" id="XP_004337849.1">
    <property type="nucleotide sequence ID" value="XM_004337801.1"/>
</dbReference>
<dbReference type="KEGG" id="acan:ACA1_079460"/>
<dbReference type="AlphaFoldDB" id="L8GUR1"/>
<accession>L8GUR1</accession>
<evidence type="ECO:0000313" key="3">
    <source>
        <dbReference type="Proteomes" id="UP000011083"/>
    </source>
</evidence>
<dbReference type="Proteomes" id="UP000011083">
    <property type="component" value="Unassembled WGS sequence"/>
</dbReference>
<evidence type="ECO:0000313" key="2">
    <source>
        <dbReference type="EMBL" id="ELR15836.1"/>
    </source>
</evidence>
<keyword evidence="3" id="KW-1185">Reference proteome</keyword>
<sequence length="125" mass="13810">MSDHEESSSSTGKQQFSPISHPPSLSPDRTHVPQPRRVDLGDVGAPNADRIEAWVVDEVLTADECSHYIDQAERVGLASLETVFPQAYRSSDRLLTLAPPHIVRGLFARLLPALDRRGTPRPTTF</sequence>
<gene>
    <name evidence="2" type="ORF">ACA1_079460</name>
</gene>
<feature type="region of interest" description="Disordered" evidence="1">
    <location>
        <begin position="1"/>
        <end position="44"/>
    </location>
</feature>
<dbReference type="EMBL" id="KB008022">
    <property type="protein sequence ID" value="ELR15836.1"/>
    <property type="molecule type" value="Genomic_DNA"/>
</dbReference>
<organism evidence="2 3">
    <name type="scientific">Acanthamoeba castellanii (strain ATCC 30010 / Neff)</name>
    <dbReference type="NCBI Taxonomy" id="1257118"/>
    <lineage>
        <taxon>Eukaryota</taxon>
        <taxon>Amoebozoa</taxon>
        <taxon>Discosea</taxon>
        <taxon>Longamoebia</taxon>
        <taxon>Centramoebida</taxon>
        <taxon>Acanthamoebidae</taxon>
        <taxon>Acanthamoeba</taxon>
    </lineage>
</organism>
<protein>
    <submittedName>
        <fullName evidence="2">Uncharacterized protein</fullName>
    </submittedName>
</protein>
<dbReference type="GeneID" id="14916465"/>
<feature type="compositionally biased region" description="Polar residues" evidence="1">
    <location>
        <begin position="8"/>
        <end position="18"/>
    </location>
</feature>
<name>L8GUR1_ACACF</name>
<reference evidence="2 3" key="1">
    <citation type="journal article" date="2013" name="Genome Biol.">
        <title>Genome of Acanthamoeba castellanii highlights extensive lateral gene transfer and early evolution of tyrosine kinase signaling.</title>
        <authorList>
            <person name="Clarke M."/>
            <person name="Lohan A.J."/>
            <person name="Liu B."/>
            <person name="Lagkouvardos I."/>
            <person name="Roy S."/>
            <person name="Zafar N."/>
            <person name="Bertelli C."/>
            <person name="Schilde C."/>
            <person name="Kianianmomeni A."/>
            <person name="Burglin T.R."/>
            <person name="Frech C."/>
            <person name="Turcotte B."/>
            <person name="Kopec K.O."/>
            <person name="Synnott J.M."/>
            <person name="Choo C."/>
            <person name="Paponov I."/>
            <person name="Finkler A."/>
            <person name="Soon Heng Tan C."/>
            <person name="Hutchins A.P."/>
            <person name="Weinmeier T."/>
            <person name="Rattei T."/>
            <person name="Chu J.S."/>
            <person name="Gimenez G."/>
            <person name="Irimia M."/>
            <person name="Rigden D.J."/>
            <person name="Fitzpatrick D.A."/>
            <person name="Lorenzo-Morales J."/>
            <person name="Bateman A."/>
            <person name="Chiu C.H."/>
            <person name="Tang P."/>
            <person name="Hegemann P."/>
            <person name="Fromm H."/>
            <person name="Raoult D."/>
            <person name="Greub G."/>
            <person name="Miranda-Saavedra D."/>
            <person name="Chen N."/>
            <person name="Nash P."/>
            <person name="Ginger M.L."/>
            <person name="Horn M."/>
            <person name="Schaap P."/>
            <person name="Caler L."/>
            <person name="Loftus B."/>
        </authorList>
    </citation>
    <scope>NUCLEOTIDE SEQUENCE [LARGE SCALE GENOMIC DNA]</scope>
    <source>
        <strain evidence="2 3">Neff</strain>
    </source>
</reference>
<feature type="compositionally biased region" description="Basic and acidic residues" evidence="1">
    <location>
        <begin position="28"/>
        <end position="40"/>
    </location>
</feature>
<proteinExistence type="predicted"/>
<dbReference type="VEuPathDB" id="AmoebaDB:ACA1_079460"/>